<evidence type="ECO:0000256" key="6">
    <source>
        <dbReference type="ARBA" id="ARBA00022475"/>
    </source>
</evidence>
<evidence type="ECO:0000256" key="14">
    <source>
        <dbReference type="ARBA" id="ARBA00023242"/>
    </source>
</evidence>
<dbReference type="SMART" id="SM00327">
    <property type="entry name" value="VWA"/>
    <property type="match status" value="1"/>
</dbReference>
<dbReference type="InterPro" id="IPR037768">
    <property type="entry name" value="C2B_Copine"/>
</dbReference>
<dbReference type="GO" id="GO:0005544">
    <property type="term" value="F:calcium-dependent phospholipid binding"/>
    <property type="evidence" value="ECO:0007669"/>
    <property type="project" value="InterPro"/>
</dbReference>
<organism evidence="21 22">
    <name type="scientific">Powellomyces hirtus</name>
    <dbReference type="NCBI Taxonomy" id="109895"/>
    <lineage>
        <taxon>Eukaryota</taxon>
        <taxon>Fungi</taxon>
        <taxon>Fungi incertae sedis</taxon>
        <taxon>Chytridiomycota</taxon>
        <taxon>Chytridiomycota incertae sedis</taxon>
        <taxon>Chytridiomycetes</taxon>
        <taxon>Spizellomycetales</taxon>
        <taxon>Powellomycetaceae</taxon>
        <taxon>Powellomyces</taxon>
    </lineage>
</organism>
<dbReference type="InterPro" id="IPR036465">
    <property type="entry name" value="vWFA_dom_sf"/>
</dbReference>
<dbReference type="Gene3D" id="2.60.40.150">
    <property type="entry name" value="C2 domain"/>
    <property type="match status" value="2"/>
</dbReference>
<feature type="domain" description="C2" evidence="20">
    <location>
        <begin position="1"/>
        <end position="108"/>
    </location>
</feature>
<evidence type="ECO:0000256" key="9">
    <source>
        <dbReference type="ARBA" id="ARBA00022723"/>
    </source>
</evidence>
<dbReference type="EMBL" id="QEAQ01000003">
    <property type="protein sequence ID" value="TPX62249.1"/>
    <property type="molecule type" value="Genomic_DNA"/>
</dbReference>
<proteinExistence type="inferred from homology"/>
<dbReference type="GO" id="GO:0046872">
    <property type="term" value="F:metal ion binding"/>
    <property type="evidence" value="ECO:0007669"/>
    <property type="project" value="UniProtKB-KW"/>
</dbReference>
<dbReference type="FunFam" id="2.60.40.150:FF:000099">
    <property type="entry name" value="Copine 3"/>
    <property type="match status" value="1"/>
</dbReference>
<dbReference type="SUPFAM" id="SSF49562">
    <property type="entry name" value="C2 domain (Calcium/lipid-binding domain, CaLB)"/>
    <property type="match status" value="2"/>
</dbReference>
<dbReference type="GO" id="GO:0005886">
    <property type="term" value="C:plasma membrane"/>
    <property type="evidence" value="ECO:0007669"/>
    <property type="project" value="UniProtKB-SubCell"/>
</dbReference>
<evidence type="ECO:0000256" key="13">
    <source>
        <dbReference type="ARBA" id="ARBA00023136"/>
    </source>
</evidence>
<comment type="subcellular location">
    <subcellularLocation>
        <location evidence="3">Cell junction</location>
        <location evidence="3">Focal adhesion</location>
    </subcellularLocation>
    <subcellularLocation>
        <location evidence="2">Cell membrane</location>
    </subcellularLocation>
    <subcellularLocation>
        <location evidence="4">Cytoplasm</location>
    </subcellularLocation>
    <subcellularLocation>
        <location evidence="1">Nucleus</location>
    </subcellularLocation>
</comment>
<keyword evidence="13" id="KW-0472">Membrane</keyword>
<dbReference type="Pfam" id="PF07002">
    <property type="entry name" value="Copine"/>
    <property type="match status" value="1"/>
</dbReference>
<evidence type="ECO:0000256" key="2">
    <source>
        <dbReference type="ARBA" id="ARBA00004236"/>
    </source>
</evidence>
<dbReference type="FunFam" id="2.60.40.150:FF:000042">
    <property type="entry name" value="Copine 3"/>
    <property type="match status" value="1"/>
</dbReference>
<dbReference type="CDD" id="cd04048">
    <property type="entry name" value="C2A_Copine"/>
    <property type="match status" value="1"/>
</dbReference>
<evidence type="ECO:0000256" key="15">
    <source>
        <dbReference type="ARBA" id="ARBA00058857"/>
    </source>
</evidence>
<protein>
    <recommendedName>
        <fullName evidence="17">Copine-3</fullName>
    </recommendedName>
    <alternativeName>
        <fullName evidence="18">Copine III</fullName>
    </alternativeName>
</protein>
<dbReference type="PANTHER" id="PTHR10857">
    <property type="entry name" value="COPINE"/>
    <property type="match status" value="1"/>
</dbReference>
<dbReference type="InterPro" id="IPR000008">
    <property type="entry name" value="C2_dom"/>
</dbReference>
<keyword evidence="11" id="KW-0106">Calcium</keyword>
<feature type="compositionally biased region" description="Polar residues" evidence="19">
    <location>
        <begin position="577"/>
        <end position="596"/>
    </location>
</feature>
<comment type="subunit">
    <text evidence="16">Monomer. Interacts with ERBB2 (preferentially with the tyrosine phosphorylated form); this interaction occurs at the cell membrane and is increased in a growth factor heregulin-dependent manner. Interacts with SHC1; this interaction may mediate the binding of CPNE3 with ERBB2. Interacts with RACK1.</text>
</comment>
<gene>
    <name evidence="21" type="ORF">PhCBS80983_g00457</name>
</gene>
<dbReference type="InterPro" id="IPR002035">
    <property type="entry name" value="VWF_A"/>
</dbReference>
<accession>A0A507EDG9</accession>
<evidence type="ECO:0000256" key="4">
    <source>
        <dbReference type="ARBA" id="ARBA00004496"/>
    </source>
</evidence>
<comment type="caution">
    <text evidence="21">The sequence shown here is derived from an EMBL/GenBank/DDBJ whole genome shotgun (WGS) entry which is preliminary data.</text>
</comment>
<evidence type="ECO:0000256" key="5">
    <source>
        <dbReference type="ARBA" id="ARBA00009048"/>
    </source>
</evidence>
<evidence type="ECO:0000256" key="8">
    <source>
        <dbReference type="ARBA" id="ARBA00022553"/>
    </source>
</evidence>
<feature type="compositionally biased region" description="Polar residues" evidence="19">
    <location>
        <begin position="609"/>
        <end position="624"/>
    </location>
</feature>
<dbReference type="InterPro" id="IPR035892">
    <property type="entry name" value="C2_domain_sf"/>
</dbReference>
<dbReference type="PROSITE" id="PS50004">
    <property type="entry name" value="C2"/>
    <property type="match status" value="2"/>
</dbReference>
<evidence type="ECO:0000313" key="21">
    <source>
        <dbReference type="EMBL" id="TPX62249.1"/>
    </source>
</evidence>
<evidence type="ECO:0000256" key="7">
    <source>
        <dbReference type="ARBA" id="ARBA00022490"/>
    </source>
</evidence>
<dbReference type="SMART" id="SM00239">
    <property type="entry name" value="C2"/>
    <property type="match status" value="2"/>
</dbReference>
<dbReference type="InterPro" id="IPR010734">
    <property type="entry name" value="Copine_C"/>
</dbReference>
<dbReference type="STRING" id="109895.A0A507EDG9"/>
<keyword evidence="7" id="KW-0963">Cytoplasm</keyword>
<evidence type="ECO:0000259" key="20">
    <source>
        <dbReference type="PROSITE" id="PS50004"/>
    </source>
</evidence>
<keyword evidence="8" id="KW-0597">Phosphoprotein</keyword>
<reference evidence="21 22" key="1">
    <citation type="journal article" date="2019" name="Sci. Rep.">
        <title>Comparative genomics of chytrid fungi reveal insights into the obligate biotrophic and pathogenic lifestyle of Synchytrium endobioticum.</title>
        <authorList>
            <person name="van de Vossenberg B.T.L.H."/>
            <person name="Warris S."/>
            <person name="Nguyen H.D.T."/>
            <person name="van Gent-Pelzer M.P.E."/>
            <person name="Joly D.L."/>
            <person name="van de Geest H.C."/>
            <person name="Bonants P.J.M."/>
            <person name="Smith D.S."/>
            <person name="Levesque C.A."/>
            <person name="van der Lee T.A.J."/>
        </authorList>
    </citation>
    <scope>NUCLEOTIDE SEQUENCE [LARGE SCALE GENOMIC DNA]</scope>
    <source>
        <strain evidence="21 22">CBS 809.83</strain>
    </source>
</reference>
<dbReference type="Pfam" id="PF00168">
    <property type="entry name" value="C2"/>
    <property type="match status" value="2"/>
</dbReference>
<keyword evidence="10" id="KW-0677">Repeat</keyword>
<keyword evidence="12" id="KW-0965">Cell junction</keyword>
<evidence type="ECO:0000313" key="22">
    <source>
        <dbReference type="Proteomes" id="UP000318582"/>
    </source>
</evidence>
<sequence length="624" mass="68868">MANIPHSNIELKISCRHLLNKDLLSKSDPQVIVYTAAPNSRGWTEFARTEQIKDNLNPNFAKPVLITYLFEEVQKLRFAVYDIDKQNGTLDQQDFLGYYETTLAAIVSASGQAIQKPLEHPQRKKAGYIKVVAEEQTDLKHVIKMTFHGRDLDKKDFFGKSDPYFQISRTQEDGTSSVVYRSKHILKTLDPTWPPAVVPISTLCNGDLDRQLIFEVYDWDKNGSDDLIGSFSASANELLGSREMMGAQRKEYALINQKKKSKKKNYKCSGYFQVLQFHLEEVPSFLDYLAGGTNLALAVAIDFTGSNGDPRTPSSLHFLDPNRRNHYQEAILAVGSILEPYDSDKQFPVYGFGAKLSDGSISHCFALNGDVNNPHVFGVNGVLDVYNHAMPQITLWGPTNFSPIVNQVAAQIRTEEARMGPGLNYTVLMIITDGAITDQDATVRAIVEASSLPLSIVIVGVGNADFTNMHTLDGDDAPLVSNGRRCERDIVQFVPFNQYSGNPHLLAKEVLAEIPDQMVGFMRAHGVKPRMRRAHSFASIASQDSLASRSATISGFAPPAANLGRHATAIGLRNHDPNQMATGSASNTNINRSQTLMHPPSAQGFLPAYTSNGQPNTSYDSKRG</sequence>
<dbReference type="SUPFAM" id="SSF53300">
    <property type="entry name" value="vWA-like"/>
    <property type="match status" value="1"/>
</dbReference>
<dbReference type="AlphaFoldDB" id="A0A507EDG9"/>
<comment type="function">
    <text evidence="15">Calcium-dependent phospholipid-binding protein that plays a role in ERBB2-mediated tumor cell migration in response to growth factor heregulin stimulation.</text>
</comment>
<evidence type="ECO:0000256" key="11">
    <source>
        <dbReference type="ARBA" id="ARBA00022837"/>
    </source>
</evidence>
<keyword evidence="14" id="KW-0539">Nucleus</keyword>
<dbReference type="CDD" id="cd04047">
    <property type="entry name" value="C2B_Copine"/>
    <property type="match status" value="1"/>
</dbReference>
<comment type="similarity">
    <text evidence="5">Belongs to the copine family.</text>
</comment>
<dbReference type="InterPro" id="IPR045052">
    <property type="entry name" value="Copine"/>
</dbReference>
<keyword evidence="22" id="KW-1185">Reference proteome</keyword>
<evidence type="ECO:0000256" key="18">
    <source>
        <dbReference type="ARBA" id="ARBA00076171"/>
    </source>
</evidence>
<feature type="domain" description="C2" evidence="20">
    <location>
        <begin position="110"/>
        <end position="248"/>
    </location>
</feature>
<name>A0A507EDG9_9FUNG</name>
<keyword evidence="6" id="KW-1003">Cell membrane</keyword>
<dbReference type="GO" id="GO:0005634">
    <property type="term" value="C:nucleus"/>
    <property type="evidence" value="ECO:0007669"/>
    <property type="project" value="UniProtKB-SubCell"/>
</dbReference>
<evidence type="ECO:0000256" key="10">
    <source>
        <dbReference type="ARBA" id="ARBA00022737"/>
    </source>
</evidence>
<evidence type="ECO:0000256" key="3">
    <source>
        <dbReference type="ARBA" id="ARBA00004246"/>
    </source>
</evidence>
<evidence type="ECO:0000256" key="12">
    <source>
        <dbReference type="ARBA" id="ARBA00022949"/>
    </source>
</evidence>
<dbReference type="GO" id="GO:0005737">
    <property type="term" value="C:cytoplasm"/>
    <property type="evidence" value="ECO:0007669"/>
    <property type="project" value="UniProtKB-SubCell"/>
</dbReference>
<evidence type="ECO:0000256" key="16">
    <source>
        <dbReference type="ARBA" id="ARBA00065466"/>
    </source>
</evidence>
<dbReference type="PANTHER" id="PTHR10857:SF106">
    <property type="entry name" value="C2 DOMAIN-CONTAINING PROTEIN"/>
    <property type="match status" value="1"/>
</dbReference>
<evidence type="ECO:0000256" key="17">
    <source>
        <dbReference type="ARBA" id="ARBA00074834"/>
    </source>
</evidence>
<evidence type="ECO:0000256" key="19">
    <source>
        <dbReference type="SAM" id="MobiDB-lite"/>
    </source>
</evidence>
<keyword evidence="9" id="KW-0479">Metal-binding</keyword>
<dbReference type="GO" id="GO:0071277">
    <property type="term" value="P:cellular response to calcium ion"/>
    <property type="evidence" value="ECO:0007669"/>
    <property type="project" value="TreeGrafter"/>
</dbReference>
<feature type="region of interest" description="Disordered" evidence="19">
    <location>
        <begin position="574"/>
        <end position="624"/>
    </location>
</feature>
<dbReference type="Proteomes" id="UP000318582">
    <property type="component" value="Unassembled WGS sequence"/>
</dbReference>
<evidence type="ECO:0000256" key="1">
    <source>
        <dbReference type="ARBA" id="ARBA00004123"/>
    </source>
</evidence>